<dbReference type="HOGENOM" id="CLU_1327900_0_0_1"/>
<dbReference type="PANTHER" id="PTHR21212">
    <property type="entry name" value="BERNARDINELLI-SEIP CONGENITAL LIPODYSTROPHY 2 HOMOLOG BSCL2 PROTEIN"/>
    <property type="match status" value="1"/>
</dbReference>
<keyword evidence="6" id="KW-0443">Lipid metabolism</keyword>
<dbReference type="eggNOG" id="KOG4200">
    <property type="taxonomic scope" value="Eukaryota"/>
</dbReference>
<evidence type="ECO:0000256" key="3">
    <source>
        <dbReference type="ARBA" id="ARBA00022692"/>
    </source>
</evidence>
<reference evidence="9 10" key="1">
    <citation type="journal article" date="2008" name="Nature">
        <title>The genome of the model beetle and pest Tribolium castaneum.</title>
        <authorList>
            <consortium name="Tribolium Genome Sequencing Consortium"/>
            <person name="Richards S."/>
            <person name="Gibbs R.A."/>
            <person name="Weinstock G.M."/>
            <person name="Brown S.J."/>
            <person name="Denell R."/>
            <person name="Beeman R.W."/>
            <person name="Gibbs R."/>
            <person name="Beeman R.W."/>
            <person name="Brown S.J."/>
            <person name="Bucher G."/>
            <person name="Friedrich M."/>
            <person name="Grimmelikhuijzen C.J."/>
            <person name="Klingler M."/>
            <person name="Lorenzen M."/>
            <person name="Richards S."/>
            <person name="Roth S."/>
            <person name="Schroder R."/>
            <person name="Tautz D."/>
            <person name="Zdobnov E.M."/>
            <person name="Muzny D."/>
            <person name="Gibbs R.A."/>
            <person name="Weinstock G.M."/>
            <person name="Attaway T."/>
            <person name="Bell S."/>
            <person name="Buhay C.J."/>
            <person name="Chandrabose M.N."/>
            <person name="Chavez D."/>
            <person name="Clerk-Blankenburg K.P."/>
            <person name="Cree A."/>
            <person name="Dao M."/>
            <person name="Davis C."/>
            <person name="Chacko J."/>
            <person name="Dinh H."/>
            <person name="Dugan-Rocha S."/>
            <person name="Fowler G."/>
            <person name="Garner T.T."/>
            <person name="Garnes J."/>
            <person name="Gnirke A."/>
            <person name="Hawes A."/>
            <person name="Hernandez J."/>
            <person name="Hines S."/>
            <person name="Holder M."/>
            <person name="Hume J."/>
            <person name="Jhangiani S.N."/>
            <person name="Joshi V."/>
            <person name="Khan Z.M."/>
            <person name="Jackson L."/>
            <person name="Kovar C."/>
            <person name="Kowis A."/>
            <person name="Lee S."/>
            <person name="Lewis L.R."/>
            <person name="Margolis J."/>
            <person name="Morgan M."/>
            <person name="Nazareth L.V."/>
            <person name="Nguyen N."/>
            <person name="Okwuonu G."/>
            <person name="Parker D."/>
            <person name="Richards S."/>
            <person name="Ruiz S.J."/>
            <person name="Santibanez J."/>
            <person name="Savard J."/>
            <person name="Scherer S.E."/>
            <person name="Schneider B."/>
            <person name="Sodergren E."/>
            <person name="Tautz D."/>
            <person name="Vattahil S."/>
            <person name="Villasana D."/>
            <person name="White C.S."/>
            <person name="Wright R."/>
            <person name="Park Y."/>
            <person name="Beeman R.W."/>
            <person name="Lord J."/>
            <person name="Oppert B."/>
            <person name="Lorenzen M."/>
            <person name="Brown S."/>
            <person name="Wang L."/>
            <person name="Savard J."/>
            <person name="Tautz D."/>
            <person name="Richards S."/>
            <person name="Weinstock G."/>
            <person name="Gibbs R.A."/>
            <person name="Liu Y."/>
            <person name="Worley K."/>
            <person name="Weinstock G."/>
            <person name="Elsik C.G."/>
            <person name="Reese J.T."/>
            <person name="Elhaik E."/>
            <person name="Landan G."/>
            <person name="Graur D."/>
            <person name="Arensburger P."/>
            <person name="Atkinson P."/>
            <person name="Beeman R.W."/>
            <person name="Beidler J."/>
            <person name="Brown S.J."/>
            <person name="Demuth J.P."/>
            <person name="Drury D.W."/>
            <person name="Du Y.Z."/>
            <person name="Fujiwara H."/>
            <person name="Lorenzen M."/>
            <person name="Maselli V."/>
            <person name="Osanai M."/>
            <person name="Park Y."/>
            <person name="Robertson H.M."/>
            <person name="Tu Z."/>
            <person name="Wang J.J."/>
            <person name="Wang S."/>
            <person name="Richards S."/>
            <person name="Song H."/>
            <person name="Zhang L."/>
            <person name="Sodergren E."/>
            <person name="Werner D."/>
            <person name="Stanke M."/>
            <person name="Morgenstern B."/>
            <person name="Solovyev V."/>
            <person name="Kosarev P."/>
            <person name="Brown G."/>
            <person name="Chen H.C."/>
            <person name="Ermolaeva O."/>
            <person name="Hlavina W."/>
            <person name="Kapustin Y."/>
            <person name="Kiryutin B."/>
            <person name="Kitts P."/>
            <person name="Maglott D."/>
            <person name="Pruitt K."/>
            <person name="Sapojnikov V."/>
            <person name="Souvorov A."/>
            <person name="Mackey A.J."/>
            <person name="Waterhouse R.M."/>
            <person name="Wyder S."/>
            <person name="Zdobnov E.M."/>
            <person name="Zdobnov E.M."/>
            <person name="Wyder S."/>
            <person name="Kriventseva E.V."/>
            <person name="Kadowaki T."/>
            <person name="Bork P."/>
            <person name="Aranda M."/>
            <person name="Bao R."/>
            <person name="Beermann A."/>
            <person name="Berns N."/>
            <person name="Bolognesi R."/>
            <person name="Bonneton F."/>
            <person name="Bopp D."/>
            <person name="Brown S.J."/>
            <person name="Bucher G."/>
            <person name="Butts T."/>
            <person name="Chaumot A."/>
            <person name="Denell R.E."/>
            <person name="Ferrier D.E."/>
            <person name="Friedrich M."/>
            <person name="Gordon C.M."/>
            <person name="Jindra M."/>
            <person name="Klingler M."/>
            <person name="Lan Q."/>
            <person name="Lattorff H.M."/>
            <person name="Laudet V."/>
            <person name="von Levetsow C."/>
            <person name="Liu Z."/>
            <person name="Lutz R."/>
            <person name="Lynch J.A."/>
            <person name="da Fonseca R.N."/>
            <person name="Posnien N."/>
            <person name="Reuter R."/>
            <person name="Roth S."/>
            <person name="Savard J."/>
            <person name="Schinko J.B."/>
            <person name="Schmitt C."/>
            <person name="Schoppmeier M."/>
            <person name="Schroder R."/>
            <person name="Shippy T.D."/>
            <person name="Simonnet F."/>
            <person name="Marques-Souza H."/>
            <person name="Tautz D."/>
            <person name="Tomoyasu Y."/>
            <person name="Trauner J."/>
            <person name="Van der Zee M."/>
            <person name="Vervoort M."/>
            <person name="Wittkopp N."/>
            <person name="Wimmer E.A."/>
            <person name="Yang X."/>
            <person name="Jones A.K."/>
            <person name="Sattelle D.B."/>
            <person name="Ebert P.R."/>
            <person name="Nelson D."/>
            <person name="Scott J.G."/>
            <person name="Beeman R.W."/>
            <person name="Muthukrishnan S."/>
            <person name="Kramer K.J."/>
            <person name="Arakane Y."/>
            <person name="Beeman R.W."/>
            <person name="Zhu Q."/>
            <person name="Hogenkamp D."/>
            <person name="Dixit R."/>
            <person name="Oppert B."/>
            <person name="Jiang H."/>
            <person name="Zou Z."/>
            <person name="Marshall J."/>
            <person name="Elpidina E."/>
            <person name="Vinokurov K."/>
            <person name="Oppert C."/>
            <person name="Zou Z."/>
            <person name="Evans J."/>
            <person name="Lu Z."/>
            <person name="Zhao P."/>
            <person name="Sumathipala N."/>
            <person name="Altincicek B."/>
            <person name="Vilcinskas A."/>
            <person name="Williams M."/>
            <person name="Hultmark D."/>
            <person name="Hetru C."/>
            <person name="Jiang H."/>
            <person name="Grimmelikhuijzen C.J."/>
            <person name="Hauser F."/>
            <person name="Cazzamali G."/>
            <person name="Williamson M."/>
            <person name="Park Y."/>
            <person name="Li B."/>
            <person name="Tanaka Y."/>
            <person name="Predel R."/>
            <person name="Neupert S."/>
            <person name="Schachtner J."/>
            <person name="Verleyen P."/>
            <person name="Raible F."/>
            <person name="Bork P."/>
            <person name="Friedrich M."/>
            <person name="Walden K.K."/>
            <person name="Robertson H.M."/>
            <person name="Angeli S."/>
            <person name="Foret S."/>
            <person name="Bucher G."/>
            <person name="Schuetz S."/>
            <person name="Maleszka R."/>
            <person name="Wimmer E.A."/>
            <person name="Beeman R.W."/>
            <person name="Lorenzen M."/>
            <person name="Tomoyasu Y."/>
            <person name="Miller S.C."/>
            <person name="Grossmann D."/>
            <person name="Bucher G."/>
        </authorList>
    </citation>
    <scope>NUCLEOTIDE SEQUENCE [LARGE SCALE GENOMIC DNA]</scope>
    <source>
        <strain evidence="9 10">Georgia GA2</strain>
    </source>
</reference>
<dbReference type="GO" id="GO:0140042">
    <property type="term" value="P:lipid droplet formation"/>
    <property type="evidence" value="ECO:0007669"/>
    <property type="project" value="UniProtKB-ARBA"/>
</dbReference>
<feature type="transmembrane region" description="Helical" evidence="8">
    <location>
        <begin position="191"/>
        <end position="214"/>
    </location>
</feature>
<proteinExistence type="predicted"/>
<keyword evidence="7 8" id="KW-0472">Membrane</keyword>
<gene>
    <name evidence="9" type="primary">AUGUSTUS-3.0.2_10317</name>
    <name evidence="9" type="ORF">TcasGA2_TC010317</name>
</gene>
<dbReference type="GO" id="GO:0006629">
    <property type="term" value="P:lipid metabolic process"/>
    <property type="evidence" value="ECO:0007669"/>
    <property type="project" value="UniProtKB-KW"/>
</dbReference>
<sequence>MNGLFISSLGKLHKCCKQNVIGKNCRSCDKESCAAGTGNKAICSFPSAHIKLTERQRLLMLGQPYKIHLDLEMPESPTNRDLGMFMVCADFVGSDGKILINSCRSTMLHYRGYLLDTLYKLVFSPFFVFGSAEEKQNIHVELFSDFEEVESEPVTDIFIEIQSRHIEIYSARFLINAHFTGLRFLMYNWPVFSAAIGITSNLVFIAIVCMISWYQIINSEEYLQLLQSQIDSKQLKDFDSGSSSSSLDEDTSLLHENLRFRKGRTDSKDFIEDIRDMDC</sequence>
<keyword evidence="5 8" id="KW-1133">Transmembrane helix</keyword>
<keyword evidence="4" id="KW-0256">Endoplasmic reticulum</keyword>
<comment type="subcellular location">
    <subcellularLocation>
        <location evidence="1">Endoplasmic reticulum membrane</location>
        <topology evidence="1">Multi-pass membrane protein</topology>
    </subcellularLocation>
</comment>
<dbReference type="STRING" id="7070.D7EKF2"/>
<reference evidence="9 10" key="2">
    <citation type="journal article" date="2010" name="Nucleic Acids Res.">
        <title>BeetleBase in 2010: revisions to provide comprehensive genomic information for Tribolium castaneum.</title>
        <authorList>
            <person name="Kim H.S."/>
            <person name="Murphy T."/>
            <person name="Xia J."/>
            <person name="Caragea D."/>
            <person name="Park Y."/>
            <person name="Beeman R.W."/>
            <person name="Lorenzen M.D."/>
            <person name="Butcher S."/>
            <person name="Manak J.R."/>
            <person name="Brown S.J."/>
        </authorList>
    </citation>
    <scope>NUCLEOTIDE SEQUENCE [LARGE SCALE GENOMIC DNA]</scope>
    <source>
        <strain evidence="9 10">Georgia GA2</strain>
    </source>
</reference>
<name>D7EKF2_TRICA</name>
<keyword evidence="3 8" id="KW-0812">Transmembrane</keyword>
<dbReference type="CDD" id="cd23995">
    <property type="entry name" value="Seipin_BSCL2_like"/>
    <property type="match status" value="1"/>
</dbReference>
<dbReference type="AlphaFoldDB" id="D7EKF2"/>
<evidence type="ECO:0000256" key="8">
    <source>
        <dbReference type="SAM" id="Phobius"/>
    </source>
</evidence>
<evidence type="ECO:0000256" key="6">
    <source>
        <dbReference type="ARBA" id="ARBA00023098"/>
    </source>
</evidence>
<dbReference type="Pfam" id="PF06775">
    <property type="entry name" value="Seipin"/>
    <property type="match status" value="1"/>
</dbReference>
<dbReference type="GO" id="GO:0019915">
    <property type="term" value="P:lipid storage"/>
    <property type="evidence" value="ECO:0000318"/>
    <property type="project" value="GO_Central"/>
</dbReference>
<organism evidence="9 10">
    <name type="scientific">Tribolium castaneum</name>
    <name type="common">Red flour beetle</name>
    <dbReference type="NCBI Taxonomy" id="7070"/>
    <lineage>
        <taxon>Eukaryota</taxon>
        <taxon>Metazoa</taxon>
        <taxon>Ecdysozoa</taxon>
        <taxon>Arthropoda</taxon>
        <taxon>Hexapoda</taxon>
        <taxon>Insecta</taxon>
        <taxon>Pterygota</taxon>
        <taxon>Neoptera</taxon>
        <taxon>Endopterygota</taxon>
        <taxon>Coleoptera</taxon>
        <taxon>Polyphaga</taxon>
        <taxon>Cucujiformia</taxon>
        <taxon>Tenebrionidae</taxon>
        <taxon>Tenebrionidae incertae sedis</taxon>
        <taxon>Tribolium</taxon>
    </lineage>
</organism>
<dbReference type="OMA" id="QNIHVEL"/>
<keyword evidence="10" id="KW-1185">Reference proteome</keyword>
<evidence type="ECO:0000256" key="2">
    <source>
        <dbReference type="ARBA" id="ARBA00022064"/>
    </source>
</evidence>
<dbReference type="GO" id="GO:0034389">
    <property type="term" value="P:lipid droplet organization"/>
    <property type="evidence" value="ECO:0000318"/>
    <property type="project" value="GO_Central"/>
</dbReference>
<evidence type="ECO:0000256" key="7">
    <source>
        <dbReference type="ARBA" id="ARBA00023136"/>
    </source>
</evidence>
<evidence type="ECO:0000256" key="5">
    <source>
        <dbReference type="ARBA" id="ARBA00022989"/>
    </source>
</evidence>
<dbReference type="InterPro" id="IPR009617">
    <property type="entry name" value="Seipin"/>
</dbReference>
<dbReference type="FunCoup" id="D7EKF2">
    <property type="interactions" value="819"/>
</dbReference>
<evidence type="ECO:0000256" key="1">
    <source>
        <dbReference type="ARBA" id="ARBA00004477"/>
    </source>
</evidence>
<dbReference type="GO" id="GO:0005789">
    <property type="term" value="C:endoplasmic reticulum membrane"/>
    <property type="evidence" value="ECO:0000318"/>
    <property type="project" value="GO_Central"/>
</dbReference>
<protein>
    <recommendedName>
        <fullName evidence="2">Seipin</fullName>
    </recommendedName>
</protein>
<dbReference type="PANTHER" id="PTHR21212:SF0">
    <property type="entry name" value="SEIPIN"/>
    <property type="match status" value="1"/>
</dbReference>
<accession>D7EKF2</accession>
<evidence type="ECO:0000256" key="4">
    <source>
        <dbReference type="ARBA" id="ARBA00022824"/>
    </source>
</evidence>
<evidence type="ECO:0000313" key="9">
    <source>
        <dbReference type="EMBL" id="EFA13133.2"/>
    </source>
</evidence>
<dbReference type="Proteomes" id="UP000007266">
    <property type="component" value="Unassembled WGS sequence"/>
</dbReference>
<dbReference type="EMBL" id="KQ972991">
    <property type="protein sequence ID" value="EFA13133.2"/>
    <property type="molecule type" value="Genomic_DNA"/>
</dbReference>
<dbReference type="InParanoid" id="D7EKF2"/>
<evidence type="ECO:0000313" key="10">
    <source>
        <dbReference type="Proteomes" id="UP000007266"/>
    </source>
</evidence>